<proteinExistence type="predicted"/>
<geneLocation type="plasmid" evidence="1 2">
    <name>pMYCCH.01</name>
</geneLocation>
<keyword evidence="2" id="KW-1185">Reference proteome</keyword>
<keyword evidence="1" id="KW-0614">Plasmid</keyword>
<dbReference type="AlphaFoldDB" id="I4BSQ2"/>
<name>I4BSQ2_MYCCN</name>
<organism evidence="1 2">
    <name type="scientific">Mycolicibacterium chubuense (strain NBB4)</name>
    <name type="common">Mycobacterium chubuense</name>
    <dbReference type="NCBI Taxonomy" id="710421"/>
    <lineage>
        <taxon>Bacteria</taxon>
        <taxon>Bacillati</taxon>
        <taxon>Actinomycetota</taxon>
        <taxon>Actinomycetes</taxon>
        <taxon>Mycobacteriales</taxon>
        <taxon>Mycobacteriaceae</taxon>
        <taxon>Mycolicibacterium</taxon>
    </lineage>
</organism>
<dbReference type="EMBL" id="CP003054">
    <property type="protein sequence ID" value="AFM20309.1"/>
    <property type="molecule type" value="Genomic_DNA"/>
</dbReference>
<accession>I4BSQ2</accession>
<gene>
    <name evidence="1" type="ordered locus">Mycch_5674</name>
</gene>
<sequence length="104" mass="11047">MPIAALECVERKVNFVDGEIGYAARSQDDDFISPISAATGRQADELGVARDDEPQIPADVAADLTGSSVESLHVVVGQHAMPLPCQVLSELLRRSVFSSSTSFS</sequence>
<evidence type="ECO:0000313" key="2">
    <source>
        <dbReference type="Proteomes" id="UP000006057"/>
    </source>
</evidence>
<dbReference type="KEGG" id="mcb:Mycch_5674"/>
<evidence type="ECO:0000313" key="1">
    <source>
        <dbReference type="EMBL" id="AFM20309.1"/>
    </source>
</evidence>
<reference evidence="1 2" key="1">
    <citation type="submission" date="2012-06" db="EMBL/GenBank/DDBJ databases">
        <title>Complete sequence of plasmid 1 of Mycobacterium chubuense NBB4.</title>
        <authorList>
            <consortium name="US DOE Joint Genome Institute"/>
            <person name="Lucas S."/>
            <person name="Han J."/>
            <person name="Lapidus A."/>
            <person name="Cheng J.-F."/>
            <person name="Goodwin L."/>
            <person name="Pitluck S."/>
            <person name="Peters L."/>
            <person name="Mikhailova N."/>
            <person name="Teshima H."/>
            <person name="Detter J.C."/>
            <person name="Han C."/>
            <person name="Tapia R."/>
            <person name="Land M."/>
            <person name="Hauser L."/>
            <person name="Kyrpides N."/>
            <person name="Ivanova N."/>
            <person name="Pagani I."/>
            <person name="Mattes T."/>
            <person name="Holmes A."/>
            <person name="Rutledge P."/>
            <person name="Paulsen I."/>
            <person name="Coleman N."/>
            <person name="Woyke T."/>
        </authorList>
    </citation>
    <scope>NUCLEOTIDE SEQUENCE [LARGE SCALE GENOMIC DNA]</scope>
    <source>
        <strain evidence="1 2">NBB4</strain>
        <plasmid evidence="1 2">pMYCCH.01</plasmid>
    </source>
</reference>
<dbReference type="HOGENOM" id="CLU_2247027_0_0_11"/>
<protein>
    <submittedName>
        <fullName evidence="1">Uncharacterized protein</fullName>
    </submittedName>
</protein>
<dbReference type="Proteomes" id="UP000006057">
    <property type="component" value="Plasmid pMYCCH.01"/>
</dbReference>